<organism evidence="3 4">
    <name type="scientific">Nonomuraea cypriaca</name>
    <dbReference type="NCBI Taxonomy" id="1187855"/>
    <lineage>
        <taxon>Bacteria</taxon>
        <taxon>Bacillati</taxon>
        <taxon>Actinomycetota</taxon>
        <taxon>Actinomycetes</taxon>
        <taxon>Streptosporangiales</taxon>
        <taxon>Streptosporangiaceae</taxon>
        <taxon>Nonomuraea</taxon>
    </lineage>
</organism>
<dbReference type="GO" id="GO:0008237">
    <property type="term" value="F:metallopeptidase activity"/>
    <property type="evidence" value="ECO:0007669"/>
    <property type="project" value="UniProtKB-KW"/>
</dbReference>
<keyword evidence="1" id="KW-1133">Transmembrane helix</keyword>
<dbReference type="PANTHER" id="PTHR35797:SF1">
    <property type="entry name" value="PROTEASE"/>
    <property type="match status" value="1"/>
</dbReference>
<dbReference type="GO" id="GO:0080120">
    <property type="term" value="P:CAAX-box protein maturation"/>
    <property type="evidence" value="ECO:0007669"/>
    <property type="project" value="UniProtKB-ARBA"/>
</dbReference>
<dbReference type="Proteomes" id="UP000605361">
    <property type="component" value="Unassembled WGS sequence"/>
</dbReference>
<gene>
    <name evidence="3" type="ORF">ITP53_28875</name>
</gene>
<keyword evidence="4" id="KW-1185">Reference proteome</keyword>
<evidence type="ECO:0000256" key="1">
    <source>
        <dbReference type="SAM" id="Phobius"/>
    </source>
</evidence>
<dbReference type="InterPro" id="IPR003675">
    <property type="entry name" value="Rce1/LyrA-like_dom"/>
</dbReference>
<evidence type="ECO:0000313" key="3">
    <source>
        <dbReference type="EMBL" id="MBF8189675.1"/>
    </source>
</evidence>
<feature type="transmembrane region" description="Helical" evidence="1">
    <location>
        <begin position="34"/>
        <end position="52"/>
    </location>
</feature>
<feature type="transmembrane region" description="Helical" evidence="1">
    <location>
        <begin position="7"/>
        <end position="28"/>
    </location>
</feature>
<feature type="transmembrane region" description="Helical" evidence="1">
    <location>
        <begin position="78"/>
        <end position="101"/>
    </location>
</feature>
<feature type="transmembrane region" description="Helical" evidence="1">
    <location>
        <begin position="224"/>
        <end position="241"/>
    </location>
</feature>
<reference evidence="3" key="1">
    <citation type="submission" date="2020-11" db="EMBL/GenBank/DDBJ databases">
        <title>Whole-genome analyses of Nonomuraea sp. K274.</title>
        <authorList>
            <person name="Veyisoglu A."/>
        </authorList>
    </citation>
    <scope>NUCLEOTIDE SEQUENCE</scope>
    <source>
        <strain evidence="3">K274</strain>
    </source>
</reference>
<keyword evidence="1" id="KW-0472">Membrane</keyword>
<feature type="transmembrane region" description="Helical" evidence="1">
    <location>
        <begin position="113"/>
        <end position="134"/>
    </location>
</feature>
<proteinExistence type="predicted"/>
<dbReference type="InterPro" id="IPR042150">
    <property type="entry name" value="MmRce1-like"/>
</dbReference>
<evidence type="ECO:0000313" key="4">
    <source>
        <dbReference type="Proteomes" id="UP000605361"/>
    </source>
</evidence>
<name>A0A931ADM2_9ACTN</name>
<protein>
    <submittedName>
        <fullName evidence="3">CPBP family intramembrane metalloprotease</fullName>
    </submittedName>
</protein>
<keyword evidence="1" id="KW-0812">Transmembrane</keyword>
<evidence type="ECO:0000259" key="2">
    <source>
        <dbReference type="Pfam" id="PF02517"/>
    </source>
</evidence>
<dbReference type="RefSeq" id="WP_195898608.1">
    <property type="nucleotide sequence ID" value="NZ_JADOGI010000098.1"/>
</dbReference>
<feature type="domain" description="CAAX prenyl protease 2/Lysostaphin resistance protein A-like" evidence="2">
    <location>
        <begin position="115"/>
        <end position="213"/>
    </location>
</feature>
<keyword evidence="3" id="KW-0378">Hydrolase</keyword>
<dbReference type="PANTHER" id="PTHR35797">
    <property type="entry name" value="PROTEASE-RELATED"/>
    <property type="match status" value="1"/>
</dbReference>
<keyword evidence="3" id="KW-0482">Metalloprotease</keyword>
<sequence length="251" mass="27104">MRFPWTYFLLVAALSLPIYVLSPFVHGLGMPKNMPVLDAVLAFVPFAAAAILTHRREGFAGVGRLLRRAVDFRRIRPVWYLPVLLLGPVTLLLTYGLMRLFDVRLPGQPQLPVVAMLVLPLVFLLAAAGEELGWTGYAADRLRERYGLLAGSLVLGVVWWAWHLPSIVVSGQPPVLVALGALTGVCGRVIWMWIYAGTRSVAAIVVVHAVANVCASYVPSVPTAALGPVTTVLAIACVLGSRRWGRPAVPG</sequence>
<dbReference type="GO" id="GO:0004175">
    <property type="term" value="F:endopeptidase activity"/>
    <property type="evidence" value="ECO:0007669"/>
    <property type="project" value="UniProtKB-ARBA"/>
</dbReference>
<keyword evidence="3" id="KW-0645">Protease</keyword>
<comment type="caution">
    <text evidence="3">The sequence shown here is derived from an EMBL/GenBank/DDBJ whole genome shotgun (WGS) entry which is preliminary data.</text>
</comment>
<dbReference type="EMBL" id="JADOGI010000098">
    <property type="protein sequence ID" value="MBF8189675.1"/>
    <property type="molecule type" value="Genomic_DNA"/>
</dbReference>
<accession>A0A931ADM2</accession>
<dbReference type="AlphaFoldDB" id="A0A931ADM2"/>
<feature type="transmembrane region" description="Helical" evidence="1">
    <location>
        <begin position="146"/>
        <end position="162"/>
    </location>
</feature>
<dbReference type="Pfam" id="PF02517">
    <property type="entry name" value="Rce1-like"/>
    <property type="match status" value="1"/>
</dbReference>